<keyword evidence="1" id="KW-0444">Lipid biosynthesis</keyword>
<name>A0AAJ5YY53_9BASI</name>
<evidence type="ECO:0000313" key="9">
    <source>
        <dbReference type="Proteomes" id="UP001219567"/>
    </source>
</evidence>
<sequence length="439" mass="48673">MNRPIILVTGANGGVGLGICERILTQLSSPTPKDSTMLKNGRTEAAGTPFDAGEGCTLILACRNEAKARAAAASLEALLESLTKEKDELDTDEPTAKSSAMDSSSVQELQSRYVTDRSESVSRRNAAAGALYRKRFARGTRIEIIPLDLASLKSTQAFVASVQHRYPYLTHLILNAGGAAWSGINWPYAFFEIMTNLHRAVTRPSYKLQRPSEKTADGFGWVWEINCGMHYVLAKELAPLMRASPYNVPSRIIWTGSLEASRSDYHPDDFQCLDPKITPHAYESTKYQCELAALAMNERFRENLRGPRVYTAHPGIVASSIFSEVIHVLLLSLMKLVFYAARWTFSPHHPIEAYKGAVAASYVALAPPEDLDSTVRYGAQCTWSGQEYVFPGRVDGWQPSDEDPPENQVMDLARDLLHRYDLALDPQASAHKSTYDRKP</sequence>
<proteinExistence type="inferred from homology"/>
<evidence type="ECO:0000256" key="3">
    <source>
        <dbReference type="ARBA" id="ARBA00022955"/>
    </source>
</evidence>
<dbReference type="InterPro" id="IPR051593">
    <property type="entry name" value="Ergosterol_Biosynth_ERG27"/>
</dbReference>
<evidence type="ECO:0000256" key="5">
    <source>
        <dbReference type="ARBA" id="ARBA00023098"/>
    </source>
</evidence>
<protein>
    <submittedName>
        <fullName evidence="8">3beta-hydroxysteroid 3-dehydrogenase</fullName>
        <ecNumber evidence="8">1.1.1.270</ecNumber>
    </submittedName>
</protein>
<dbReference type="GO" id="GO:0005811">
    <property type="term" value="C:lipid droplet"/>
    <property type="evidence" value="ECO:0007669"/>
    <property type="project" value="TreeGrafter"/>
</dbReference>
<evidence type="ECO:0000256" key="2">
    <source>
        <dbReference type="ARBA" id="ARBA00022857"/>
    </source>
</evidence>
<gene>
    <name evidence="8" type="primary">ERG27</name>
    <name evidence="8" type="ORF">MYAM1_002532</name>
</gene>
<organism evidence="8 9">
    <name type="scientific">Malassezia yamatoensis</name>
    <dbReference type="NCBI Taxonomy" id="253288"/>
    <lineage>
        <taxon>Eukaryota</taxon>
        <taxon>Fungi</taxon>
        <taxon>Dikarya</taxon>
        <taxon>Basidiomycota</taxon>
        <taxon>Ustilaginomycotina</taxon>
        <taxon>Malasseziomycetes</taxon>
        <taxon>Malasseziales</taxon>
        <taxon>Malasseziaceae</taxon>
        <taxon>Malassezia</taxon>
    </lineage>
</organism>
<dbReference type="PANTHER" id="PTHR43647">
    <property type="entry name" value="DEHYDROGENASE"/>
    <property type="match status" value="1"/>
</dbReference>
<keyword evidence="2" id="KW-0521">NADP</keyword>
<keyword evidence="4 8" id="KW-0560">Oxidoreductase</keyword>
<dbReference type="PANTHER" id="PTHR43647:SF1">
    <property type="entry name" value="3-KETO-STEROID REDUCTASE ERG27"/>
    <property type="match status" value="1"/>
</dbReference>
<evidence type="ECO:0000256" key="7">
    <source>
        <dbReference type="SAM" id="MobiDB-lite"/>
    </source>
</evidence>
<dbReference type="Proteomes" id="UP001219567">
    <property type="component" value="Chromosome 3"/>
</dbReference>
<evidence type="ECO:0000256" key="4">
    <source>
        <dbReference type="ARBA" id="ARBA00023002"/>
    </source>
</evidence>
<reference evidence="8 9" key="1">
    <citation type="submission" date="2023-03" db="EMBL/GenBank/DDBJ databases">
        <title>Mating type loci evolution in Malassezia.</title>
        <authorList>
            <person name="Coelho M.A."/>
        </authorList>
    </citation>
    <scope>NUCLEOTIDE SEQUENCE [LARGE SCALE GENOMIC DNA]</scope>
    <source>
        <strain evidence="8 9">CBS 9725</strain>
    </source>
</reference>
<dbReference type="GO" id="GO:0006694">
    <property type="term" value="P:steroid biosynthetic process"/>
    <property type="evidence" value="ECO:0007669"/>
    <property type="project" value="UniProtKB-KW"/>
</dbReference>
<comment type="similarity">
    <text evidence="6">Belongs to the short-chain dehydrogenases/reductases (SDR) family. ERG27 subfamily.</text>
</comment>
<dbReference type="Gene3D" id="3.40.50.720">
    <property type="entry name" value="NAD(P)-binding Rossmann-like Domain"/>
    <property type="match status" value="1"/>
</dbReference>
<feature type="region of interest" description="Disordered" evidence="7">
    <location>
        <begin position="85"/>
        <end position="117"/>
    </location>
</feature>
<evidence type="ECO:0000256" key="6">
    <source>
        <dbReference type="ARBA" id="ARBA00023593"/>
    </source>
</evidence>
<dbReference type="InterPro" id="IPR036291">
    <property type="entry name" value="NAD(P)-bd_dom_sf"/>
</dbReference>
<dbReference type="GO" id="GO:0005741">
    <property type="term" value="C:mitochondrial outer membrane"/>
    <property type="evidence" value="ECO:0007669"/>
    <property type="project" value="TreeGrafter"/>
</dbReference>
<keyword evidence="9" id="KW-1185">Reference proteome</keyword>
<keyword evidence="3" id="KW-0752">Steroid biosynthesis</keyword>
<evidence type="ECO:0000313" key="8">
    <source>
        <dbReference type="EMBL" id="WFC99787.1"/>
    </source>
</evidence>
<dbReference type="AlphaFoldDB" id="A0AAJ5YY53"/>
<accession>A0AAJ5YY53</accession>
<dbReference type="GO" id="GO:0005789">
    <property type="term" value="C:endoplasmic reticulum membrane"/>
    <property type="evidence" value="ECO:0007669"/>
    <property type="project" value="TreeGrafter"/>
</dbReference>
<dbReference type="EMBL" id="CP119945">
    <property type="protein sequence ID" value="WFC99787.1"/>
    <property type="molecule type" value="Genomic_DNA"/>
</dbReference>
<dbReference type="SUPFAM" id="SSF51735">
    <property type="entry name" value="NAD(P)-binding Rossmann-fold domains"/>
    <property type="match status" value="1"/>
</dbReference>
<evidence type="ECO:0000256" key="1">
    <source>
        <dbReference type="ARBA" id="ARBA00022516"/>
    </source>
</evidence>
<feature type="compositionally biased region" description="Polar residues" evidence="7">
    <location>
        <begin position="96"/>
        <end position="113"/>
    </location>
</feature>
<dbReference type="EC" id="1.1.1.270" evidence="8"/>
<dbReference type="GO" id="GO:0000253">
    <property type="term" value="F:3-beta-hydroxysteroid 3-dehydrogenase (NADP+) activity"/>
    <property type="evidence" value="ECO:0007669"/>
    <property type="project" value="UniProtKB-EC"/>
</dbReference>
<keyword evidence="5" id="KW-0443">Lipid metabolism</keyword>